<evidence type="ECO:0000313" key="3">
    <source>
        <dbReference type="RefSeq" id="XP_022290246.1"/>
    </source>
</evidence>
<evidence type="ECO:0000256" key="1">
    <source>
        <dbReference type="SAM" id="Phobius"/>
    </source>
</evidence>
<keyword evidence="1" id="KW-0472">Membrane</keyword>
<dbReference type="GeneID" id="111101888"/>
<protein>
    <submittedName>
        <fullName evidence="3">Uncharacterized protein LOC111101888</fullName>
    </submittedName>
</protein>
<sequence length="261" mass="29554">MACKEIPGYYGSFCNITCPSGSYGVDCAGDCTPTCLYYQCHHVYGCLKNIPDQISTIESGSTKTPETINNTIFNAPNGYQITSEDNIAVNTENYITQSKINSNYIFAGLGIVIVLLIFGILVHLWKKSKKLERKLVLQQTSRENERTHDLSKQNQLMIQSDSTVQSCNTEHFYRSIATEYDEIGEDLEMPTLSEDYEIPKKLLKRSKANFQTENLMIKRNNQSPKSSENSLSLYLHPLFAPVLHVQNSSSPEERNLYLEVI</sequence>
<organism evidence="2 3">
    <name type="scientific">Crassostrea virginica</name>
    <name type="common">Eastern oyster</name>
    <dbReference type="NCBI Taxonomy" id="6565"/>
    <lineage>
        <taxon>Eukaryota</taxon>
        <taxon>Metazoa</taxon>
        <taxon>Spiralia</taxon>
        <taxon>Lophotrochozoa</taxon>
        <taxon>Mollusca</taxon>
        <taxon>Bivalvia</taxon>
        <taxon>Autobranchia</taxon>
        <taxon>Pteriomorphia</taxon>
        <taxon>Ostreida</taxon>
        <taxon>Ostreoidea</taxon>
        <taxon>Ostreidae</taxon>
        <taxon>Crassostrea</taxon>
    </lineage>
</organism>
<gene>
    <name evidence="3" type="primary">LOC111101888</name>
</gene>
<dbReference type="RefSeq" id="XP_022290246.1">
    <property type="nucleotide sequence ID" value="XM_022434538.1"/>
</dbReference>
<dbReference type="Gene3D" id="2.170.300.10">
    <property type="entry name" value="Tie2 ligand-binding domain superfamily"/>
    <property type="match status" value="1"/>
</dbReference>
<name>A0A8B8AFU7_CRAVI</name>
<keyword evidence="1" id="KW-0812">Transmembrane</keyword>
<accession>A0A8B8AFU7</accession>
<keyword evidence="1" id="KW-1133">Transmembrane helix</keyword>
<reference evidence="3" key="1">
    <citation type="submission" date="2025-08" db="UniProtKB">
        <authorList>
            <consortium name="RefSeq"/>
        </authorList>
    </citation>
    <scope>IDENTIFICATION</scope>
    <source>
        <tissue evidence="3">Whole sample</tissue>
    </source>
</reference>
<dbReference type="KEGG" id="cvn:111101888"/>
<dbReference type="AlphaFoldDB" id="A0A8B8AFU7"/>
<evidence type="ECO:0000313" key="2">
    <source>
        <dbReference type="Proteomes" id="UP000694844"/>
    </source>
</evidence>
<dbReference type="Proteomes" id="UP000694844">
    <property type="component" value="Chromosome 6"/>
</dbReference>
<dbReference type="OrthoDB" id="6211168at2759"/>
<feature type="transmembrane region" description="Helical" evidence="1">
    <location>
        <begin position="104"/>
        <end position="125"/>
    </location>
</feature>
<proteinExistence type="predicted"/>
<keyword evidence="2" id="KW-1185">Reference proteome</keyword>